<comment type="caution">
    <text evidence="2">The sequence shown here is derived from an EMBL/GenBank/DDBJ whole genome shotgun (WGS) entry which is preliminary data.</text>
</comment>
<dbReference type="EMBL" id="JAFBMS010000039">
    <property type="protein sequence ID" value="KAG9340859.1"/>
    <property type="molecule type" value="Genomic_DNA"/>
</dbReference>
<keyword evidence="3" id="KW-1185">Reference proteome</keyword>
<evidence type="ECO:0000313" key="3">
    <source>
        <dbReference type="Proteomes" id="UP000824540"/>
    </source>
</evidence>
<accession>A0A8T2NKU2</accession>
<evidence type="ECO:0000313" key="2">
    <source>
        <dbReference type="EMBL" id="KAG9340859.1"/>
    </source>
</evidence>
<evidence type="ECO:0000256" key="1">
    <source>
        <dbReference type="SAM" id="MobiDB-lite"/>
    </source>
</evidence>
<feature type="region of interest" description="Disordered" evidence="1">
    <location>
        <begin position="90"/>
        <end position="135"/>
    </location>
</feature>
<protein>
    <submittedName>
        <fullName evidence="2">Uncharacterized protein</fullName>
    </submittedName>
</protein>
<organism evidence="2 3">
    <name type="scientific">Albula glossodonta</name>
    <name type="common">roundjaw bonefish</name>
    <dbReference type="NCBI Taxonomy" id="121402"/>
    <lineage>
        <taxon>Eukaryota</taxon>
        <taxon>Metazoa</taxon>
        <taxon>Chordata</taxon>
        <taxon>Craniata</taxon>
        <taxon>Vertebrata</taxon>
        <taxon>Euteleostomi</taxon>
        <taxon>Actinopterygii</taxon>
        <taxon>Neopterygii</taxon>
        <taxon>Teleostei</taxon>
        <taxon>Albuliformes</taxon>
        <taxon>Albulidae</taxon>
        <taxon>Albula</taxon>
    </lineage>
</organism>
<reference evidence="2" key="1">
    <citation type="thesis" date="2021" institute="BYU ScholarsArchive" country="Provo, UT, USA">
        <title>Applications of and Algorithms for Genome Assembly and Genomic Analyses with an Emphasis on Marine Teleosts.</title>
        <authorList>
            <person name="Pickett B.D."/>
        </authorList>
    </citation>
    <scope>NUCLEOTIDE SEQUENCE</scope>
    <source>
        <strain evidence="2">HI-2016</strain>
    </source>
</reference>
<dbReference type="AlphaFoldDB" id="A0A8T2NKU2"/>
<proteinExistence type="predicted"/>
<dbReference type="Proteomes" id="UP000824540">
    <property type="component" value="Unassembled WGS sequence"/>
</dbReference>
<feature type="compositionally biased region" description="Basic and acidic residues" evidence="1">
    <location>
        <begin position="94"/>
        <end position="128"/>
    </location>
</feature>
<gene>
    <name evidence="2" type="ORF">JZ751_020052</name>
</gene>
<name>A0A8T2NKU2_9TELE</name>
<sequence>MAWNRRSSQTCHFHIQAADDIFARDGPHTPPPAPFHHILHFLRRHWSAGTPGSCSDVPAHVISWAASAPVRLLQRLSQRAVANESLCGRRANKREREREREKERGRRGEGGGEEEGRERGRRGEREEGFPPTPIIILRRGPRTRDLSVEPALPSQLLTRWPHRNICILGLRSSVKLEINCVAGGCGGRSGWERVSTRHTLIDCAEDFGMR</sequence>